<dbReference type="PANTHER" id="PTHR33258:SF1">
    <property type="entry name" value="TRANSPOSASE INSL FOR INSERTION SEQUENCE ELEMENT IS186A-RELATED"/>
    <property type="match status" value="1"/>
</dbReference>
<dbReference type="NCBIfam" id="NF033592">
    <property type="entry name" value="transpos_IS4_1"/>
    <property type="match status" value="1"/>
</dbReference>
<proteinExistence type="inferred from homology"/>
<dbReference type="InterPro" id="IPR002559">
    <property type="entry name" value="Transposase_11"/>
</dbReference>
<dbReference type="EMBL" id="CP128400">
    <property type="protein sequence ID" value="WJW69794.1"/>
    <property type="molecule type" value="Genomic_DNA"/>
</dbReference>
<evidence type="ECO:0000256" key="2">
    <source>
        <dbReference type="ARBA" id="ARBA00022578"/>
    </source>
</evidence>
<reference evidence="6 9" key="1">
    <citation type="submission" date="2020-06" db="EMBL/GenBank/DDBJ databases">
        <title>Anoxygenic phototrophic Chloroflexota member uses a Type I reaction center.</title>
        <authorList>
            <person name="Tsuji J.M."/>
            <person name="Shaw N.A."/>
            <person name="Nagashima S."/>
            <person name="Venkiteswaran J."/>
            <person name="Schiff S.L."/>
            <person name="Hanada S."/>
            <person name="Tank M."/>
            <person name="Neufeld J.D."/>
        </authorList>
    </citation>
    <scope>NUCLEOTIDE SEQUENCE [LARGE SCALE GENOMIC DNA]</scope>
    <source>
        <strain evidence="6">L227-S17</strain>
    </source>
</reference>
<keyword evidence="3" id="KW-0238">DNA-binding</keyword>
<keyword evidence="2" id="KW-0815">Transposition</keyword>
<keyword evidence="10" id="KW-1185">Reference proteome</keyword>
<evidence type="ECO:0000256" key="4">
    <source>
        <dbReference type="ARBA" id="ARBA00023172"/>
    </source>
</evidence>
<dbReference type="EMBL" id="CP128400">
    <property type="protein sequence ID" value="WJW68438.1"/>
    <property type="molecule type" value="Genomic_DNA"/>
</dbReference>
<protein>
    <submittedName>
        <fullName evidence="6">IS4 family transposase</fullName>
    </submittedName>
</protein>
<gene>
    <name evidence="6" type="ORF">HXX08_18710</name>
    <name evidence="8" type="ORF">OZ401_003424</name>
    <name evidence="7" type="ORF">OZ401_004049</name>
</gene>
<dbReference type="Pfam" id="PF01609">
    <property type="entry name" value="DDE_Tnp_1"/>
    <property type="match status" value="1"/>
</dbReference>
<keyword evidence="4" id="KW-0233">DNA recombination</keyword>
<dbReference type="GO" id="GO:0004803">
    <property type="term" value="F:transposase activity"/>
    <property type="evidence" value="ECO:0007669"/>
    <property type="project" value="InterPro"/>
</dbReference>
<evidence type="ECO:0000256" key="1">
    <source>
        <dbReference type="ARBA" id="ARBA00010075"/>
    </source>
</evidence>
<accession>A0A8T7M6W1</accession>
<dbReference type="PANTHER" id="PTHR33258">
    <property type="entry name" value="TRANSPOSASE INSL FOR INSERTION SEQUENCE ELEMENT IS186A-RELATED"/>
    <property type="match status" value="1"/>
</dbReference>
<dbReference type="Gene3D" id="3.90.350.10">
    <property type="entry name" value="Transposase Inhibitor Protein From Tn5, Chain A, domain 1"/>
    <property type="match status" value="1"/>
</dbReference>
<evidence type="ECO:0000313" key="10">
    <source>
        <dbReference type="Proteomes" id="UP001431572"/>
    </source>
</evidence>
<dbReference type="Proteomes" id="UP001431572">
    <property type="component" value="Chromosome 2"/>
</dbReference>
<evidence type="ECO:0000313" key="8">
    <source>
        <dbReference type="EMBL" id="WJW69794.1"/>
    </source>
</evidence>
<sequence>MPSIDEIVGALQKIFGERAKALANEQGVNKRSSKITGTILALVLVTGFMSQPGASLNQLSQIAQQFGVNVTRSGLSQRLTSVTVEFLRLLFEEALQVWQQREGLWLELFEPFRGVYLIDSTHIGLANKLADSQPASGGQAGKAGMKLQITYDYLQQQVEVVTAQAALEPDQSFEDKLEKLPEGSLVLFDLGYCTLERLKRLMAAHYFVSRLPPKVHLYEQGSNQPLALGSELRRRGGTCAGTVIELRVEVGQKERLKLRVVAQVLPQEAYLQRLAQAKKVSQLKGRELSAATAKRLRWNLYLTNVHESLLSGYQVGIVYHLRWQIELLFKLWKSGLGLAQSGNKKLSRVWCEIYARLIGYTLLIYLSWGVAGSEEMGEAEETNLVEALVGSSGGESNRQWQETDKAKLGRAKPLILQALIKTTRELSLTKALQTLGTEIVRLGKALLRGKDKKVKKLIKKLRKRWGRYSLKEKRADRLTSYQQISQIQLSTRELHAPDLTLICKVA</sequence>
<dbReference type="InterPro" id="IPR012337">
    <property type="entry name" value="RNaseH-like_sf"/>
</dbReference>
<dbReference type="GO" id="GO:0006313">
    <property type="term" value="P:DNA transposition"/>
    <property type="evidence" value="ECO:0007669"/>
    <property type="project" value="InterPro"/>
</dbReference>
<dbReference type="GO" id="GO:0003677">
    <property type="term" value="F:DNA binding"/>
    <property type="evidence" value="ECO:0007669"/>
    <property type="project" value="UniProtKB-KW"/>
</dbReference>
<evidence type="ECO:0000259" key="5">
    <source>
        <dbReference type="Pfam" id="PF01609"/>
    </source>
</evidence>
<evidence type="ECO:0000256" key="3">
    <source>
        <dbReference type="ARBA" id="ARBA00023125"/>
    </source>
</evidence>
<comment type="similarity">
    <text evidence="1">Belongs to the transposase 11 family.</text>
</comment>
<dbReference type="AlphaFoldDB" id="A0A8T7M6W1"/>
<evidence type="ECO:0000313" key="9">
    <source>
        <dbReference type="Proteomes" id="UP000521676"/>
    </source>
</evidence>
<dbReference type="SUPFAM" id="SSF53098">
    <property type="entry name" value="Ribonuclease H-like"/>
    <property type="match status" value="1"/>
</dbReference>
<reference evidence="7" key="2">
    <citation type="journal article" date="2024" name="Nature">
        <title>Anoxygenic phototroph of the Chloroflexota uses a type I reaction centre.</title>
        <authorList>
            <person name="Tsuji J.M."/>
            <person name="Shaw N.A."/>
            <person name="Nagashima S."/>
            <person name="Venkiteswaran J.J."/>
            <person name="Schiff S.L."/>
            <person name="Watanabe T."/>
            <person name="Fukui M."/>
            <person name="Hanada S."/>
            <person name="Tank M."/>
            <person name="Neufeld J.D."/>
        </authorList>
    </citation>
    <scope>NUCLEOTIDE SEQUENCE</scope>
    <source>
        <strain evidence="7">L227-S17</strain>
    </source>
</reference>
<dbReference type="RefSeq" id="WP_341470342.1">
    <property type="nucleotide sequence ID" value="NZ_CP128400.1"/>
</dbReference>
<evidence type="ECO:0000313" key="6">
    <source>
        <dbReference type="EMBL" id="NWJ47890.1"/>
    </source>
</evidence>
<evidence type="ECO:0000313" key="7">
    <source>
        <dbReference type="EMBL" id="WJW68438.1"/>
    </source>
</evidence>
<organism evidence="6 9">
    <name type="scientific">Candidatus Chlorohelix allophototropha</name>
    <dbReference type="NCBI Taxonomy" id="3003348"/>
    <lineage>
        <taxon>Bacteria</taxon>
        <taxon>Bacillati</taxon>
        <taxon>Chloroflexota</taxon>
        <taxon>Chloroflexia</taxon>
        <taxon>Candidatus Chloroheliales</taxon>
        <taxon>Candidatus Chloroheliaceae</taxon>
        <taxon>Candidatus Chlorohelix</taxon>
    </lineage>
</organism>
<name>A0A8T7M6W1_9CHLR</name>
<dbReference type="Proteomes" id="UP000521676">
    <property type="component" value="Unassembled WGS sequence"/>
</dbReference>
<dbReference type="EMBL" id="JACATZ010000003">
    <property type="protein sequence ID" value="NWJ47890.1"/>
    <property type="molecule type" value="Genomic_DNA"/>
</dbReference>
<feature type="domain" description="Transposase IS4-like" evidence="5">
    <location>
        <begin position="112"/>
        <end position="362"/>
    </location>
</feature>
<dbReference type="InterPro" id="IPR047952">
    <property type="entry name" value="Transpos_IS4"/>
</dbReference>